<sequence length="178" mass="20108">MNGKAFSCHNGDQLCSVHYKCPLKFNLLTGTWITEVGWKHFCNNIHVTAPTTWIDIGPLLLGRLSIQFSVKASNDAYFGLSSGNTTAFPGYWIILEGFSMDLNCMRDGFVSGTCYSQHIGSYLSPREFVRYWVQWDHGNIRVGIGEAVGSSKIMEHQFQTAYPISNLLLRNGQWIIYL</sequence>
<dbReference type="AlphaFoldDB" id="A0A8W8LMN6"/>
<dbReference type="InterPro" id="IPR022041">
    <property type="entry name" value="Methyltransf_FA"/>
</dbReference>
<evidence type="ECO:0000259" key="1">
    <source>
        <dbReference type="Pfam" id="PF12248"/>
    </source>
</evidence>
<evidence type="ECO:0000313" key="2">
    <source>
        <dbReference type="EnsemblMetazoa" id="G28730.1:cds"/>
    </source>
</evidence>
<dbReference type="EnsemblMetazoa" id="G28730.1">
    <property type="protein sequence ID" value="G28730.1:cds"/>
    <property type="gene ID" value="G28730"/>
</dbReference>
<accession>A0A8W8LMN6</accession>
<organism evidence="2 3">
    <name type="scientific">Magallana gigas</name>
    <name type="common">Pacific oyster</name>
    <name type="synonym">Crassostrea gigas</name>
    <dbReference type="NCBI Taxonomy" id="29159"/>
    <lineage>
        <taxon>Eukaryota</taxon>
        <taxon>Metazoa</taxon>
        <taxon>Spiralia</taxon>
        <taxon>Lophotrochozoa</taxon>
        <taxon>Mollusca</taxon>
        <taxon>Bivalvia</taxon>
        <taxon>Autobranchia</taxon>
        <taxon>Pteriomorphia</taxon>
        <taxon>Ostreida</taxon>
        <taxon>Ostreoidea</taxon>
        <taxon>Ostreidae</taxon>
        <taxon>Magallana</taxon>
    </lineage>
</organism>
<protein>
    <recommendedName>
        <fullName evidence="1">Farnesoic acid O-methyl transferase domain-containing protein</fullName>
    </recommendedName>
</protein>
<name>A0A8W8LMN6_MAGGI</name>
<proteinExistence type="predicted"/>
<evidence type="ECO:0000313" key="3">
    <source>
        <dbReference type="Proteomes" id="UP000005408"/>
    </source>
</evidence>
<keyword evidence="3" id="KW-1185">Reference proteome</keyword>
<dbReference type="Pfam" id="PF12248">
    <property type="entry name" value="Methyltransf_FA"/>
    <property type="match status" value="1"/>
</dbReference>
<feature type="domain" description="Farnesoic acid O-methyl transferase" evidence="1">
    <location>
        <begin position="64"/>
        <end position="163"/>
    </location>
</feature>
<dbReference type="Proteomes" id="UP000005408">
    <property type="component" value="Unassembled WGS sequence"/>
</dbReference>
<reference evidence="2" key="1">
    <citation type="submission" date="2022-08" db="UniProtKB">
        <authorList>
            <consortium name="EnsemblMetazoa"/>
        </authorList>
    </citation>
    <scope>IDENTIFICATION</scope>
    <source>
        <strain evidence="2">05x7-T-G4-1.051#20</strain>
    </source>
</reference>